<gene>
    <name evidence="2" type="ORF">GOP47_0007312</name>
</gene>
<accession>A0A9D4V0N2</accession>
<feature type="compositionally biased region" description="Polar residues" evidence="1">
    <location>
        <begin position="58"/>
        <end position="68"/>
    </location>
</feature>
<name>A0A9D4V0N2_ADICA</name>
<keyword evidence="3" id="KW-1185">Reference proteome</keyword>
<proteinExistence type="predicted"/>
<protein>
    <submittedName>
        <fullName evidence="2">Uncharacterized protein</fullName>
    </submittedName>
</protein>
<evidence type="ECO:0000313" key="3">
    <source>
        <dbReference type="Proteomes" id="UP000886520"/>
    </source>
</evidence>
<feature type="region of interest" description="Disordered" evidence="1">
    <location>
        <begin position="49"/>
        <end position="68"/>
    </location>
</feature>
<reference evidence="2" key="1">
    <citation type="submission" date="2021-01" db="EMBL/GenBank/DDBJ databases">
        <title>Adiantum capillus-veneris genome.</title>
        <authorList>
            <person name="Fang Y."/>
            <person name="Liao Q."/>
        </authorList>
    </citation>
    <scope>NUCLEOTIDE SEQUENCE</scope>
    <source>
        <strain evidence="2">H3</strain>
        <tissue evidence="2">Leaf</tissue>
    </source>
</reference>
<organism evidence="2 3">
    <name type="scientific">Adiantum capillus-veneris</name>
    <name type="common">Maidenhair fern</name>
    <dbReference type="NCBI Taxonomy" id="13818"/>
    <lineage>
        <taxon>Eukaryota</taxon>
        <taxon>Viridiplantae</taxon>
        <taxon>Streptophyta</taxon>
        <taxon>Embryophyta</taxon>
        <taxon>Tracheophyta</taxon>
        <taxon>Polypodiopsida</taxon>
        <taxon>Polypodiidae</taxon>
        <taxon>Polypodiales</taxon>
        <taxon>Pteridineae</taxon>
        <taxon>Pteridaceae</taxon>
        <taxon>Vittarioideae</taxon>
        <taxon>Adiantum</taxon>
    </lineage>
</organism>
<feature type="region of interest" description="Disordered" evidence="1">
    <location>
        <begin position="73"/>
        <end position="108"/>
    </location>
</feature>
<dbReference type="Proteomes" id="UP000886520">
    <property type="component" value="Chromosome 7"/>
</dbReference>
<dbReference type="AlphaFoldDB" id="A0A9D4V0N2"/>
<comment type="caution">
    <text evidence="2">The sequence shown here is derived from an EMBL/GenBank/DDBJ whole genome shotgun (WGS) entry which is preliminary data.</text>
</comment>
<dbReference type="OrthoDB" id="10499849at2759"/>
<dbReference type="EMBL" id="JABFUD020000007">
    <property type="protein sequence ID" value="KAI5077488.1"/>
    <property type="molecule type" value="Genomic_DNA"/>
</dbReference>
<sequence length="181" mass="20330">MISSPHFGVEILEILLLATHRSPAPQLFHIKFSCIALQGTIMSAEDDNDATRAMPQENEGQQGDQDMQPIMTTTSRGFSGAPKFSDFRKTVTSTNTTNPPNKDIKPATKVRGIDDDLWKDRPSPREVDTSAVDEEIEDGHGVLERIHEQFSTVKQEIKVLSHDLVHEVKEFYEKAIKGERD</sequence>
<evidence type="ECO:0000313" key="2">
    <source>
        <dbReference type="EMBL" id="KAI5077488.1"/>
    </source>
</evidence>
<evidence type="ECO:0000256" key="1">
    <source>
        <dbReference type="SAM" id="MobiDB-lite"/>
    </source>
</evidence>